<feature type="non-terminal residue" evidence="3">
    <location>
        <position position="1"/>
    </location>
</feature>
<keyword evidence="4" id="KW-1185">Reference proteome</keyword>
<sequence length="62" mass="6818">MGSDSSRNYSGVLRHTGSEDLMTSGGKFVCKICKGVYKHSHNLKAHMRSHTGETFCPVCNKT</sequence>
<keyword evidence="1" id="KW-0479">Metal-binding</keyword>
<dbReference type="EMBL" id="OU963866">
    <property type="protein sequence ID" value="CAH0389739.1"/>
    <property type="molecule type" value="Genomic_DNA"/>
</dbReference>
<evidence type="ECO:0000313" key="3">
    <source>
        <dbReference type="EMBL" id="CAH0389739.1"/>
    </source>
</evidence>
<protein>
    <recommendedName>
        <fullName evidence="2">C2H2-type domain-containing protein</fullName>
    </recommendedName>
</protein>
<proteinExistence type="predicted"/>
<feature type="domain" description="C2H2-type" evidence="2">
    <location>
        <begin position="28"/>
        <end position="55"/>
    </location>
</feature>
<keyword evidence="1" id="KW-0863">Zinc-finger</keyword>
<dbReference type="PROSITE" id="PS00028">
    <property type="entry name" value="ZINC_FINGER_C2H2_1"/>
    <property type="match status" value="1"/>
</dbReference>
<dbReference type="SUPFAM" id="SSF57667">
    <property type="entry name" value="beta-beta-alpha zinc fingers"/>
    <property type="match status" value="1"/>
</dbReference>
<dbReference type="InterPro" id="IPR013087">
    <property type="entry name" value="Znf_C2H2_type"/>
</dbReference>
<evidence type="ECO:0000259" key="2">
    <source>
        <dbReference type="PROSITE" id="PS50157"/>
    </source>
</evidence>
<dbReference type="AlphaFoldDB" id="A0A9P0ACK6"/>
<reference evidence="3" key="1">
    <citation type="submission" date="2021-12" db="EMBL/GenBank/DDBJ databases">
        <authorList>
            <person name="King R."/>
        </authorList>
    </citation>
    <scope>NUCLEOTIDE SEQUENCE</scope>
</reference>
<accession>A0A9P0ACK6</accession>
<evidence type="ECO:0000313" key="4">
    <source>
        <dbReference type="Proteomes" id="UP001152759"/>
    </source>
</evidence>
<keyword evidence="1" id="KW-0862">Zinc</keyword>
<gene>
    <name evidence="3" type="ORF">BEMITA_LOCUS8537</name>
</gene>
<dbReference type="GO" id="GO:0008270">
    <property type="term" value="F:zinc ion binding"/>
    <property type="evidence" value="ECO:0007669"/>
    <property type="project" value="UniProtKB-KW"/>
</dbReference>
<name>A0A9P0ACK6_BEMTA</name>
<dbReference type="Proteomes" id="UP001152759">
    <property type="component" value="Chromosome 5"/>
</dbReference>
<dbReference type="InterPro" id="IPR036236">
    <property type="entry name" value="Znf_C2H2_sf"/>
</dbReference>
<dbReference type="PROSITE" id="PS50157">
    <property type="entry name" value="ZINC_FINGER_C2H2_2"/>
    <property type="match status" value="1"/>
</dbReference>
<dbReference type="SMART" id="SM00614">
    <property type="entry name" value="ZnF_BED"/>
    <property type="match status" value="1"/>
</dbReference>
<dbReference type="Gene3D" id="3.30.160.60">
    <property type="entry name" value="Classic Zinc Finger"/>
    <property type="match status" value="1"/>
</dbReference>
<evidence type="ECO:0000256" key="1">
    <source>
        <dbReference type="PROSITE-ProRule" id="PRU00042"/>
    </source>
</evidence>
<organism evidence="3 4">
    <name type="scientific">Bemisia tabaci</name>
    <name type="common">Sweetpotato whitefly</name>
    <name type="synonym">Aleurodes tabaci</name>
    <dbReference type="NCBI Taxonomy" id="7038"/>
    <lineage>
        <taxon>Eukaryota</taxon>
        <taxon>Metazoa</taxon>
        <taxon>Ecdysozoa</taxon>
        <taxon>Arthropoda</taxon>
        <taxon>Hexapoda</taxon>
        <taxon>Insecta</taxon>
        <taxon>Pterygota</taxon>
        <taxon>Neoptera</taxon>
        <taxon>Paraneoptera</taxon>
        <taxon>Hemiptera</taxon>
        <taxon>Sternorrhyncha</taxon>
        <taxon>Aleyrodoidea</taxon>
        <taxon>Aleyrodidae</taxon>
        <taxon>Aleyrodinae</taxon>
        <taxon>Bemisia</taxon>
    </lineage>
</organism>